<proteinExistence type="predicted"/>
<dbReference type="EMBL" id="JBHTAA010000014">
    <property type="protein sequence ID" value="MFC7205317.1"/>
    <property type="molecule type" value="Genomic_DNA"/>
</dbReference>
<dbReference type="Gene3D" id="3.40.50.1820">
    <property type="entry name" value="alpha/beta hydrolase"/>
    <property type="match status" value="1"/>
</dbReference>
<dbReference type="Pfam" id="PF07859">
    <property type="entry name" value="Abhydrolase_3"/>
    <property type="match status" value="1"/>
</dbReference>
<evidence type="ECO:0000256" key="1">
    <source>
        <dbReference type="ARBA" id="ARBA00022801"/>
    </source>
</evidence>
<keyword evidence="4" id="KW-1185">Reference proteome</keyword>
<evidence type="ECO:0000313" key="3">
    <source>
        <dbReference type="EMBL" id="MFC7205317.1"/>
    </source>
</evidence>
<protein>
    <submittedName>
        <fullName evidence="3">Alpha/beta hydrolase</fullName>
    </submittedName>
</protein>
<sequence>MTRDRHPSREVRELIHHLEENSQPLDALSVEEARQQQESSLTGNSDVERVEAVRDREIEVAEREIPIRIYKPMSEGPHPVVVFYHGGGWVLGNIDTHDALCRVLTNTADAIVVSVEYRLAPENPFPAAIEDCYEAVVWATENGESIGADPNRLAVAGVSAGGNLAAVVTQVARDEGYPDIDYQVLMCPATDFSFETKSYAENGEGYLLSDSDMRWFWRHYLPHPLCGNNPYASPLRACDFSKLPRATVLTAGFDPLRDEGRRYAERLRRAGVAVRYRNYEQMIHGFMSRLNGPRKLSPARDAIEDVGCDLRDTFGN</sequence>
<keyword evidence="1 3" id="KW-0378">Hydrolase</keyword>
<comment type="caution">
    <text evidence="3">The sequence shown here is derived from an EMBL/GenBank/DDBJ whole genome shotgun (WGS) entry which is preliminary data.</text>
</comment>
<dbReference type="Proteomes" id="UP001596481">
    <property type="component" value="Unassembled WGS sequence"/>
</dbReference>
<dbReference type="SUPFAM" id="SSF53474">
    <property type="entry name" value="alpha/beta-Hydrolases"/>
    <property type="match status" value="1"/>
</dbReference>
<dbReference type="PANTHER" id="PTHR48081:SF8">
    <property type="entry name" value="ALPHA_BETA HYDROLASE FOLD-3 DOMAIN-CONTAINING PROTEIN-RELATED"/>
    <property type="match status" value="1"/>
</dbReference>
<dbReference type="RefSeq" id="WP_390225896.1">
    <property type="nucleotide sequence ID" value="NZ_JBHTAA010000014.1"/>
</dbReference>
<dbReference type="InterPro" id="IPR029058">
    <property type="entry name" value="AB_hydrolase_fold"/>
</dbReference>
<organism evidence="3 4">
    <name type="scientific">Haloferax namakaokahaiae</name>
    <dbReference type="NCBI Taxonomy" id="1748331"/>
    <lineage>
        <taxon>Archaea</taxon>
        <taxon>Methanobacteriati</taxon>
        <taxon>Methanobacteriota</taxon>
        <taxon>Stenosarchaea group</taxon>
        <taxon>Halobacteria</taxon>
        <taxon>Halobacteriales</taxon>
        <taxon>Haloferacaceae</taxon>
        <taxon>Haloferax</taxon>
    </lineage>
</organism>
<name>A0ABD5ZJX0_9EURY</name>
<dbReference type="PANTHER" id="PTHR48081">
    <property type="entry name" value="AB HYDROLASE SUPERFAMILY PROTEIN C4A8.06C"/>
    <property type="match status" value="1"/>
</dbReference>
<accession>A0ABD5ZJX0</accession>
<dbReference type="AlphaFoldDB" id="A0ABD5ZJX0"/>
<evidence type="ECO:0000259" key="2">
    <source>
        <dbReference type="Pfam" id="PF07859"/>
    </source>
</evidence>
<dbReference type="InterPro" id="IPR050300">
    <property type="entry name" value="GDXG_lipolytic_enzyme"/>
</dbReference>
<dbReference type="InterPro" id="IPR013094">
    <property type="entry name" value="AB_hydrolase_3"/>
</dbReference>
<dbReference type="GO" id="GO:0016787">
    <property type="term" value="F:hydrolase activity"/>
    <property type="evidence" value="ECO:0007669"/>
    <property type="project" value="UniProtKB-KW"/>
</dbReference>
<gene>
    <name evidence="3" type="ORF">ACFQJC_17545</name>
</gene>
<evidence type="ECO:0000313" key="4">
    <source>
        <dbReference type="Proteomes" id="UP001596481"/>
    </source>
</evidence>
<dbReference type="FunFam" id="3.40.50.1820:FF:000089">
    <property type="entry name" value="Alpha/beta hydrolase"/>
    <property type="match status" value="1"/>
</dbReference>
<reference evidence="3 4" key="1">
    <citation type="journal article" date="2019" name="Int. J. Syst. Evol. Microbiol.">
        <title>The Global Catalogue of Microorganisms (GCM) 10K type strain sequencing project: providing services to taxonomists for standard genome sequencing and annotation.</title>
        <authorList>
            <consortium name="The Broad Institute Genomics Platform"/>
            <consortium name="The Broad Institute Genome Sequencing Center for Infectious Disease"/>
            <person name="Wu L."/>
            <person name="Ma J."/>
        </authorList>
    </citation>
    <scope>NUCLEOTIDE SEQUENCE [LARGE SCALE GENOMIC DNA]</scope>
    <source>
        <strain evidence="3 4">DSM 29988</strain>
    </source>
</reference>
<feature type="domain" description="Alpha/beta hydrolase fold-3" evidence="2">
    <location>
        <begin position="81"/>
        <end position="287"/>
    </location>
</feature>